<comment type="caution">
    <text evidence="2">The sequence shown here is derived from an EMBL/GenBank/DDBJ whole genome shotgun (WGS) entry which is preliminary data.</text>
</comment>
<dbReference type="EMBL" id="BMHK01000002">
    <property type="protein sequence ID" value="GGB89846.1"/>
    <property type="molecule type" value="Genomic_DNA"/>
</dbReference>
<evidence type="ECO:0000313" key="2">
    <source>
        <dbReference type="EMBL" id="GGB89846.1"/>
    </source>
</evidence>
<reference evidence="2" key="1">
    <citation type="journal article" date="2014" name="Int. J. Syst. Evol. Microbiol.">
        <title>Complete genome sequence of Corynebacterium casei LMG S-19264T (=DSM 44701T), isolated from a smear-ripened cheese.</title>
        <authorList>
            <consortium name="US DOE Joint Genome Institute (JGI-PGF)"/>
            <person name="Walter F."/>
            <person name="Albersmeier A."/>
            <person name="Kalinowski J."/>
            <person name="Ruckert C."/>
        </authorList>
    </citation>
    <scope>NUCLEOTIDE SEQUENCE</scope>
    <source>
        <strain evidence="2">CGMCC 1.15095</strain>
    </source>
</reference>
<accession>A0A916TP97</accession>
<name>A0A916TP97_9SPHN</name>
<feature type="signal peptide" evidence="1">
    <location>
        <begin position="1"/>
        <end position="23"/>
    </location>
</feature>
<evidence type="ECO:0008006" key="4">
    <source>
        <dbReference type="Google" id="ProtNLM"/>
    </source>
</evidence>
<keyword evidence="3" id="KW-1185">Reference proteome</keyword>
<proteinExistence type="predicted"/>
<evidence type="ECO:0000256" key="1">
    <source>
        <dbReference type="SAM" id="SignalP"/>
    </source>
</evidence>
<sequence length="143" mass="15635">MNAKQIALPLLSVLGLANVAARAEEAPISTAYAARVDPAAFSDRASDSRKLGVTASPATVRLITPGVDKFSIYNLIGPPHFDEGITRRWNYVLLFPTEPGGTERLRCRMEIRFGRDRKDGYNVTVSEVVWQDQACADRVAAAD</sequence>
<dbReference type="Proteomes" id="UP000608154">
    <property type="component" value="Unassembled WGS sequence"/>
</dbReference>
<dbReference type="AlphaFoldDB" id="A0A916TP97"/>
<keyword evidence="1" id="KW-0732">Signal</keyword>
<gene>
    <name evidence="2" type="ORF">GCM10011494_05250</name>
</gene>
<dbReference type="RefSeq" id="WP_188768069.1">
    <property type="nucleotide sequence ID" value="NZ_BMHK01000002.1"/>
</dbReference>
<reference evidence="2" key="2">
    <citation type="submission" date="2020-09" db="EMBL/GenBank/DDBJ databases">
        <authorList>
            <person name="Sun Q."/>
            <person name="Zhou Y."/>
        </authorList>
    </citation>
    <scope>NUCLEOTIDE SEQUENCE</scope>
    <source>
        <strain evidence="2">CGMCC 1.15095</strain>
    </source>
</reference>
<evidence type="ECO:0000313" key="3">
    <source>
        <dbReference type="Proteomes" id="UP000608154"/>
    </source>
</evidence>
<feature type="chain" id="PRO_5036884111" description="Cell envelope protein SmpA" evidence="1">
    <location>
        <begin position="24"/>
        <end position="143"/>
    </location>
</feature>
<organism evidence="2 3">
    <name type="scientific">Novosphingobium endophyticum</name>
    <dbReference type="NCBI Taxonomy" id="1955250"/>
    <lineage>
        <taxon>Bacteria</taxon>
        <taxon>Pseudomonadati</taxon>
        <taxon>Pseudomonadota</taxon>
        <taxon>Alphaproteobacteria</taxon>
        <taxon>Sphingomonadales</taxon>
        <taxon>Sphingomonadaceae</taxon>
        <taxon>Novosphingobium</taxon>
    </lineage>
</organism>
<protein>
    <recommendedName>
        <fullName evidence="4">Cell envelope protein SmpA</fullName>
    </recommendedName>
</protein>